<feature type="domain" description="Orn/DAP/Arg decarboxylase 2 N-terminal" evidence="9">
    <location>
        <begin position="32"/>
        <end position="278"/>
    </location>
</feature>
<dbReference type="InterPro" id="IPR029066">
    <property type="entry name" value="PLP-binding_barrel"/>
</dbReference>
<dbReference type="AlphaFoldDB" id="A0A841R3U5"/>
<keyword evidence="11" id="KW-1185">Reference proteome</keyword>
<dbReference type="NCBIfam" id="TIGR01048">
    <property type="entry name" value="lysA"/>
    <property type="match status" value="1"/>
</dbReference>
<evidence type="ECO:0000256" key="8">
    <source>
        <dbReference type="RuleBase" id="RU003738"/>
    </source>
</evidence>
<proteinExistence type="inferred from homology"/>
<comment type="caution">
    <text evidence="5">Lacks conserved residue(s) required for the propagation of feature annotation.</text>
</comment>
<dbReference type="InterPro" id="IPR002986">
    <property type="entry name" value="DAP_deCOOHase_LysA"/>
</dbReference>
<evidence type="ECO:0000313" key="10">
    <source>
        <dbReference type="EMBL" id="MBB6477252.1"/>
    </source>
</evidence>
<evidence type="ECO:0000256" key="4">
    <source>
        <dbReference type="ARBA" id="ARBA00023239"/>
    </source>
</evidence>
<dbReference type="Gene3D" id="2.40.37.10">
    <property type="entry name" value="Lyase, Ornithine Decarboxylase, Chain A, domain 1"/>
    <property type="match status" value="1"/>
</dbReference>
<dbReference type="RefSeq" id="WP_159821853.1">
    <property type="nucleotide sequence ID" value="NZ_CABWNB010000001.1"/>
</dbReference>
<comment type="catalytic activity">
    <reaction evidence="5 8">
        <text>meso-2,6-diaminopimelate + H(+) = L-lysine + CO2</text>
        <dbReference type="Rhea" id="RHEA:15101"/>
        <dbReference type="ChEBI" id="CHEBI:15378"/>
        <dbReference type="ChEBI" id="CHEBI:16526"/>
        <dbReference type="ChEBI" id="CHEBI:32551"/>
        <dbReference type="ChEBI" id="CHEBI:57791"/>
        <dbReference type="EC" id="4.1.1.20"/>
    </reaction>
</comment>
<dbReference type="PROSITE" id="PS00878">
    <property type="entry name" value="ODR_DC_2_1"/>
    <property type="match status" value="1"/>
</dbReference>
<dbReference type="PROSITE" id="PS00879">
    <property type="entry name" value="ODR_DC_2_2"/>
    <property type="match status" value="1"/>
</dbReference>
<name>A0A841R3U5_9FIRM</name>
<evidence type="ECO:0000256" key="1">
    <source>
        <dbReference type="ARBA" id="ARBA00001933"/>
    </source>
</evidence>
<accession>A0A841R3U5</accession>
<keyword evidence="3 5" id="KW-0663">Pyridoxal phosphate</keyword>
<dbReference type="PANTHER" id="PTHR43727">
    <property type="entry name" value="DIAMINOPIMELATE DECARBOXYLASE"/>
    <property type="match status" value="1"/>
</dbReference>
<dbReference type="EC" id="4.1.1.20" evidence="5 6"/>
<evidence type="ECO:0000256" key="7">
    <source>
        <dbReference type="PIRSR" id="PIRSR600183-50"/>
    </source>
</evidence>
<dbReference type="GO" id="GO:0008836">
    <property type="term" value="F:diaminopimelate decarboxylase activity"/>
    <property type="evidence" value="ECO:0007669"/>
    <property type="project" value="UniProtKB-UniRule"/>
</dbReference>
<comment type="similarity">
    <text evidence="5">Belongs to the Orn/Lys/Arg decarboxylase class-II family. LysA subfamily.</text>
</comment>
<feature type="binding site" evidence="5">
    <location>
        <position position="342"/>
    </location>
    <ligand>
        <name>substrate</name>
    </ligand>
</feature>
<dbReference type="PRINTS" id="PR01181">
    <property type="entry name" value="DAPDCRBXLASE"/>
</dbReference>
<comment type="cofactor">
    <cofactor evidence="1 5 7 8">
        <name>pyridoxal 5'-phosphate</name>
        <dbReference type="ChEBI" id="CHEBI:597326"/>
    </cofactor>
</comment>
<dbReference type="Gene3D" id="3.20.20.10">
    <property type="entry name" value="Alanine racemase"/>
    <property type="match status" value="1"/>
</dbReference>
<feature type="binding site" evidence="5">
    <location>
        <begin position="272"/>
        <end position="275"/>
    </location>
    <ligand>
        <name>pyridoxal 5'-phosphate</name>
        <dbReference type="ChEBI" id="CHEBI:597326"/>
    </ligand>
</feature>
<dbReference type="InterPro" id="IPR022644">
    <property type="entry name" value="De-COase2_N"/>
</dbReference>
<keyword evidence="5" id="KW-0028">Amino-acid biosynthesis</keyword>
<dbReference type="EMBL" id="JACHHI010000001">
    <property type="protein sequence ID" value="MBB6477252.1"/>
    <property type="molecule type" value="Genomic_DNA"/>
</dbReference>
<dbReference type="CDD" id="cd06828">
    <property type="entry name" value="PLPDE_III_DapDC"/>
    <property type="match status" value="1"/>
</dbReference>
<dbReference type="GeneID" id="93485564"/>
<keyword evidence="4 5" id="KW-0456">Lyase</keyword>
<dbReference type="SUPFAM" id="SSF50621">
    <property type="entry name" value="Alanine racemase C-terminal domain-like"/>
    <property type="match status" value="1"/>
</dbReference>
<dbReference type="PANTHER" id="PTHR43727:SF2">
    <property type="entry name" value="GROUP IV DECARBOXYLASE"/>
    <property type="match status" value="1"/>
</dbReference>
<dbReference type="InterPro" id="IPR022653">
    <property type="entry name" value="De-COase2_pyr-phos_BS"/>
</dbReference>
<feature type="binding site" evidence="5">
    <location>
        <position position="314"/>
    </location>
    <ligand>
        <name>substrate</name>
    </ligand>
</feature>
<feature type="binding site" evidence="5">
    <location>
        <position position="230"/>
    </location>
    <ligand>
        <name>pyridoxal 5'-phosphate</name>
        <dbReference type="ChEBI" id="CHEBI:597326"/>
    </ligand>
</feature>
<comment type="pathway">
    <text evidence="5 8">Amino-acid biosynthesis; L-lysine biosynthesis via DAP pathway; L-lysine from DL-2,6-diaminopimelate: step 1/1.</text>
</comment>
<comment type="caution">
    <text evidence="10">The sequence shown here is derived from an EMBL/GenBank/DDBJ whole genome shotgun (WGS) entry which is preliminary data.</text>
</comment>
<keyword evidence="5 8" id="KW-0457">Lysine biosynthesis</keyword>
<dbReference type="UniPathway" id="UPA00034">
    <property type="reaction ID" value="UER00027"/>
</dbReference>
<evidence type="ECO:0000259" key="9">
    <source>
        <dbReference type="Pfam" id="PF02784"/>
    </source>
</evidence>
<evidence type="ECO:0000256" key="2">
    <source>
        <dbReference type="ARBA" id="ARBA00022793"/>
    </source>
</evidence>
<evidence type="ECO:0000256" key="6">
    <source>
        <dbReference type="NCBIfam" id="TIGR01048"/>
    </source>
</evidence>
<reference evidence="10 11" key="1">
    <citation type="submission" date="2020-08" db="EMBL/GenBank/DDBJ databases">
        <title>Genomic Encyclopedia of Type Strains, Phase IV (KMG-IV): sequencing the most valuable type-strain genomes for metagenomic binning, comparative biology and taxonomic classification.</title>
        <authorList>
            <person name="Goeker M."/>
        </authorList>
    </citation>
    <scope>NUCLEOTIDE SEQUENCE [LARGE SCALE GENOMIC DNA]</scope>
    <source>
        <strain evidence="10 11">DSM 21255</strain>
    </source>
</reference>
<feature type="active site" description="Proton donor" evidence="7">
    <location>
        <position position="341"/>
    </location>
</feature>
<dbReference type="FunFam" id="3.20.20.10:FF:000003">
    <property type="entry name" value="Diaminopimelate decarboxylase"/>
    <property type="match status" value="1"/>
</dbReference>
<dbReference type="InterPro" id="IPR022657">
    <property type="entry name" value="De-COase2_CS"/>
</dbReference>
<organism evidence="10 11">
    <name type="scientific">Negativicoccus succinicivorans</name>
    <dbReference type="NCBI Taxonomy" id="620903"/>
    <lineage>
        <taxon>Bacteria</taxon>
        <taxon>Bacillati</taxon>
        <taxon>Bacillota</taxon>
        <taxon>Negativicutes</taxon>
        <taxon>Veillonellales</taxon>
        <taxon>Veillonellaceae</taxon>
        <taxon>Negativicoccus</taxon>
    </lineage>
</organism>
<comment type="subunit">
    <text evidence="5">Homodimer.</text>
</comment>
<dbReference type="PRINTS" id="PR01179">
    <property type="entry name" value="ODADCRBXLASE"/>
</dbReference>
<dbReference type="InterPro" id="IPR000183">
    <property type="entry name" value="Orn/DAP/Arg_de-COase"/>
</dbReference>
<dbReference type="OrthoDB" id="9802241at2"/>
<feature type="binding site" evidence="5">
    <location>
        <position position="310"/>
    </location>
    <ligand>
        <name>substrate</name>
    </ligand>
</feature>
<dbReference type="HAMAP" id="MF_02120">
    <property type="entry name" value="LysA"/>
    <property type="match status" value="1"/>
</dbReference>
<dbReference type="InterPro" id="IPR009006">
    <property type="entry name" value="Ala_racemase/Decarboxylase_C"/>
</dbReference>
<protein>
    <recommendedName>
        <fullName evidence="5 6">Diaminopimelate decarboxylase</fullName>
        <shortName evidence="5">DAP decarboxylase</shortName>
        <shortName evidence="5">DAPDC</shortName>
        <ecNumber evidence="5 6">4.1.1.20</ecNumber>
    </recommendedName>
</protein>
<keyword evidence="2 5" id="KW-0210">Decarboxylase</keyword>
<sequence>MMKKSIPLSEAALCELVQEYGTPFHLYDEKGIRENVRQLQAAFSWHPRFREYYAVKANPNPYLMEILREEGCGADCSSLPELVLAHAVGFRDDEIIFSSNNTAPAEYERAYQDNTIINVDDISHLPDLKERDWLPEKICFRYNPGAIGYGNDIIGHPEEAKYGMTKEQIFAAVRWAKKQNIQWIGLHTMIVSNTLDIEELAQTAKMMFTLAAEICHEEGIRIDFIDLGGGIGIAYRPDEIPLDYQDYGNRVRKLYGEILAPCGLQDVALALECGRAITGPYGWLVTSAIHYKHTYRNYIGVDTSMADLMRPGMYGAYHHLTVLGKDDVPCDHIYDVVGSLCENNDKFAVQRPLPEIVMGDILILHDTGAHGYAMGFNYNGKLRARELLLKSNGQVQQIRRPETLRDYFATLDYPDLPR</sequence>
<evidence type="ECO:0000313" key="11">
    <source>
        <dbReference type="Proteomes" id="UP000591941"/>
    </source>
</evidence>
<dbReference type="GO" id="GO:0030170">
    <property type="term" value="F:pyridoxal phosphate binding"/>
    <property type="evidence" value="ECO:0007669"/>
    <property type="project" value="UniProtKB-UniRule"/>
</dbReference>
<feature type="binding site" evidence="5">
    <location>
        <position position="275"/>
    </location>
    <ligand>
        <name>substrate</name>
    </ligand>
</feature>
<dbReference type="GO" id="GO:0009089">
    <property type="term" value="P:lysine biosynthetic process via diaminopimelate"/>
    <property type="evidence" value="ECO:0007669"/>
    <property type="project" value="UniProtKB-UniRule"/>
</dbReference>
<gene>
    <name evidence="5" type="primary">lysA</name>
    <name evidence="10" type="ORF">HNR45_000274</name>
</gene>
<dbReference type="Proteomes" id="UP000591941">
    <property type="component" value="Unassembled WGS sequence"/>
</dbReference>
<comment type="function">
    <text evidence="5">Specifically catalyzes the decarboxylation of meso-diaminopimelate (meso-DAP) to L-lysine.</text>
</comment>
<dbReference type="Pfam" id="PF02784">
    <property type="entry name" value="Orn_Arg_deC_N"/>
    <property type="match status" value="1"/>
</dbReference>
<dbReference type="SUPFAM" id="SSF51419">
    <property type="entry name" value="PLP-binding barrel"/>
    <property type="match status" value="1"/>
</dbReference>
<feature type="modified residue" description="N6-(pyridoxal phosphate)lysine" evidence="5 7">
    <location>
        <position position="56"/>
    </location>
</feature>
<evidence type="ECO:0000256" key="3">
    <source>
        <dbReference type="ARBA" id="ARBA00022898"/>
    </source>
</evidence>
<evidence type="ECO:0000256" key="5">
    <source>
        <dbReference type="HAMAP-Rule" id="MF_02120"/>
    </source>
</evidence>